<dbReference type="GeneID" id="92029299"/>
<protein>
    <submittedName>
        <fullName evidence="2">Uncharacterized protein</fullName>
    </submittedName>
</protein>
<keyword evidence="1" id="KW-1133">Transmembrane helix</keyword>
<name>A0ABR1LJA2_9PEZI</name>
<dbReference type="EMBL" id="JBBPEH010000009">
    <property type="protein sequence ID" value="KAK7533792.1"/>
    <property type="molecule type" value="Genomic_DNA"/>
</dbReference>
<keyword evidence="3" id="KW-1185">Reference proteome</keyword>
<reference evidence="2 3" key="1">
    <citation type="submission" date="2024-04" db="EMBL/GenBank/DDBJ databases">
        <title>Phyllosticta paracitricarpa is synonymous to the EU quarantine fungus P. citricarpa based on phylogenomic analyses.</title>
        <authorList>
            <consortium name="Lawrence Berkeley National Laboratory"/>
            <person name="Van ingen-buijs V.A."/>
            <person name="Van westerhoven A.C."/>
            <person name="Haridas S."/>
            <person name="Skiadas P."/>
            <person name="Martin F."/>
            <person name="Groenewald J.Z."/>
            <person name="Crous P.W."/>
            <person name="Seidl M.F."/>
        </authorList>
    </citation>
    <scope>NUCLEOTIDE SEQUENCE [LARGE SCALE GENOMIC DNA]</scope>
    <source>
        <strain evidence="2 3">CPC 17464</strain>
    </source>
</reference>
<keyword evidence="1" id="KW-0812">Transmembrane</keyword>
<feature type="transmembrane region" description="Helical" evidence="1">
    <location>
        <begin position="77"/>
        <end position="102"/>
    </location>
</feature>
<gene>
    <name evidence="2" type="ORF">J3D65DRAFT_456859</name>
</gene>
<accession>A0ABR1LJA2</accession>
<evidence type="ECO:0000256" key="1">
    <source>
        <dbReference type="SAM" id="Phobius"/>
    </source>
</evidence>
<dbReference type="RefSeq" id="XP_066652831.1">
    <property type="nucleotide sequence ID" value="XM_066796393.1"/>
</dbReference>
<comment type="caution">
    <text evidence="2">The sequence shown here is derived from an EMBL/GenBank/DDBJ whole genome shotgun (WGS) entry which is preliminary data.</text>
</comment>
<evidence type="ECO:0000313" key="2">
    <source>
        <dbReference type="EMBL" id="KAK7533792.1"/>
    </source>
</evidence>
<sequence length="170" mass="18600">MSSDHVSKRGPRLVVSWRPSDLSGGPSGQSTSTRLPASLAFFFYMEVGVGGGDSSSGRICYEHLLLSAVCWGCFPRLWTWTVGVAVVAAAAVCRANVVVLWARWEHSCRRTALAIMIPQCLPSLRNRVVNVLALPTTPSPVDNNTSKAKFAELSLRRLTALRKTEKLMRV</sequence>
<proteinExistence type="predicted"/>
<dbReference type="Proteomes" id="UP001360953">
    <property type="component" value="Unassembled WGS sequence"/>
</dbReference>
<evidence type="ECO:0000313" key="3">
    <source>
        <dbReference type="Proteomes" id="UP001360953"/>
    </source>
</evidence>
<organism evidence="2 3">
    <name type="scientific">Phyllosticta citribraziliensis</name>
    <dbReference type="NCBI Taxonomy" id="989973"/>
    <lineage>
        <taxon>Eukaryota</taxon>
        <taxon>Fungi</taxon>
        <taxon>Dikarya</taxon>
        <taxon>Ascomycota</taxon>
        <taxon>Pezizomycotina</taxon>
        <taxon>Dothideomycetes</taxon>
        <taxon>Dothideomycetes incertae sedis</taxon>
        <taxon>Botryosphaeriales</taxon>
        <taxon>Phyllostictaceae</taxon>
        <taxon>Phyllosticta</taxon>
    </lineage>
</organism>
<keyword evidence="1" id="KW-0472">Membrane</keyword>